<dbReference type="PANTHER" id="PTHR10015">
    <property type="entry name" value="HEAT SHOCK TRANSCRIPTION FACTOR"/>
    <property type="match status" value="1"/>
</dbReference>
<feature type="region of interest" description="Disordered" evidence="9">
    <location>
        <begin position="672"/>
        <end position="697"/>
    </location>
</feature>
<evidence type="ECO:0000259" key="10">
    <source>
        <dbReference type="PROSITE" id="PS00434"/>
    </source>
</evidence>
<keyword evidence="6" id="KW-0539">Nucleus</keyword>
<keyword evidence="5" id="KW-0804">Transcription</keyword>
<dbReference type="SUPFAM" id="SSF46785">
    <property type="entry name" value="Winged helix' DNA-binding domain"/>
    <property type="match status" value="1"/>
</dbReference>
<evidence type="ECO:0000256" key="6">
    <source>
        <dbReference type="ARBA" id="ARBA00023242"/>
    </source>
</evidence>
<keyword evidence="4" id="KW-0238">DNA-binding</keyword>
<feature type="compositionally biased region" description="Low complexity" evidence="9">
    <location>
        <begin position="323"/>
        <end position="340"/>
    </location>
</feature>
<keyword evidence="12" id="KW-1185">Reference proteome</keyword>
<dbReference type="InterPro" id="IPR036390">
    <property type="entry name" value="WH_DNA-bd_sf"/>
</dbReference>
<dbReference type="PANTHER" id="PTHR10015:SF427">
    <property type="entry name" value="HEAT SHOCK FACTOR PROTEIN"/>
    <property type="match status" value="1"/>
</dbReference>
<feature type="compositionally biased region" description="Low complexity" evidence="9">
    <location>
        <begin position="612"/>
        <end position="621"/>
    </location>
</feature>
<dbReference type="SMART" id="SM00415">
    <property type="entry name" value="HSF"/>
    <property type="match status" value="1"/>
</dbReference>
<evidence type="ECO:0000313" key="12">
    <source>
        <dbReference type="Proteomes" id="UP000076154"/>
    </source>
</evidence>
<feature type="domain" description="HSF-type DNA-binding" evidence="10">
    <location>
        <begin position="67"/>
        <end position="91"/>
    </location>
</feature>
<dbReference type="EMBL" id="LUEZ02000048">
    <property type="protein sequence ID" value="RDB23033.1"/>
    <property type="molecule type" value="Genomic_DNA"/>
</dbReference>
<sequence>MATGQIALTRHRTPVPVPKLARQAVPAFLQKLHEMVNDPNNADLIRWSEAGDSFYVLDHERFAREVLGRWFKHQNFASFVRQLNMYGFHKIPHLQQGVLRSDSETDFWNFAHPNFHRGQPDLLCLIQRKKQAAQPGDDVTMDMHEPHTSSASAAPPASSSASNLLSGQVADVHSIVNGIAAIKRHQATISAELNELKRSNALLWADAMQARTRHQKQQDTINRIVKFLAGVFGQHASPHKEDVVDSSPSRAVIPRRRSRFMIEDGRSGKVTVQDEQEMEDVYPTVETPQSVPSPAQSTTYFGAYHSPSDTSAERQAPSIQSEASTPTQTTPTQAAPSPTAFLPSDVIERSVTPTRPAEFDPRIQVVLNQLTPAQIQQLLSSLSHTMDTDPSTTTSSPQHLNVSQITQYTPPTDLFTQFMHPLSPQPLHTQPPAPVESLLSFDDHGHSEDEHHPVDGGTETDAELATRIAKSWKDTDDIERDVNQIDTTLHDFLSGLGLDARLLASTAGASSSNVPSAASASATSPTASTLHAVATDGEHHLPPHGGPSDGHTSPGDSLFDFDSFLDGFAEGGAPDGLMYPAGGEALADLEHRPSSLPAHLPQQPLHSMPQTLSAPLPQTQPSQPPPPPPPPLHSLSAQQKQQTLSPAAKRKSNASIDLDLMAPELVASIAQTQAQAQTAVDAAGTTPGKSTKRRRNK</sequence>
<organism evidence="11 12">
    <name type="scientific">Hypsizygus marmoreus</name>
    <name type="common">White beech mushroom</name>
    <name type="synonym">Agaricus marmoreus</name>
    <dbReference type="NCBI Taxonomy" id="39966"/>
    <lineage>
        <taxon>Eukaryota</taxon>
        <taxon>Fungi</taxon>
        <taxon>Dikarya</taxon>
        <taxon>Basidiomycota</taxon>
        <taxon>Agaricomycotina</taxon>
        <taxon>Agaricomycetes</taxon>
        <taxon>Agaricomycetidae</taxon>
        <taxon>Agaricales</taxon>
        <taxon>Tricholomatineae</taxon>
        <taxon>Lyophyllaceae</taxon>
        <taxon>Hypsizygus</taxon>
    </lineage>
</organism>
<evidence type="ECO:0000256" key="4">
    <source>
        <dbReference type="ARBA" id="ARBA00023125"/>
    </source>
</evidence>
<dbReference type="Pfam" id="PF00447">
    <property type="entry name" value="HSF_DNA-bind"/>
    <property type="match status" value="1"/>
</dbReference>
<feature type="region of interest" description="Disordered" evidence="9">
    <location>
        <begin position="283"/>
        <end position="340"/>
    </location>
</feature>
<feature type="compositionally biased region" description="Low complexity" evidence="9">
    <location>
        <begin position="672"/>
        <end position="686"/>
    </location>
</feature>
<dbReference type="PRINTS" id="PR00056">
    <property type="entry name" value="HSFDOMAIN"/>
</dbReference>
<keyword evidence="3" id="KW-0805">Transcription regulation</keyword>
<evidence type="ECO:0000256" key="5">
    <source>
        <dbReference type="ARBA" id="ARBA00023163"/>
    </source>
</evidence>
<feature type="compositionally biased region" description="Low complexity" evidence="9">
    <location>
        <begin position="149"/>
        <end position="162"/>
    </location>
</feature>
<evidence type="ECO:0000256" key="3">
    <source>
        <dbReference type="ARBA" id="ARBA00023015"/>
    </source>
</evidence>
<keyword evidence="11" id="KW-0346">Stress response</keyword>
<evidence type="ECO:0000313" key="11">
    <source>
        <dbReference type="EMBL" id="RDB23033.1"/>
    </source>
</evidence>
<accession>A0A369JTL2</accession>
<comment type="subcellular location">
    <subcellularLocation>
        <location evidence="1">Nucleus</location>
    </subcellularLocation>
</comment>
<feature type="region of interest" description="Disordered" evidence="9">
    <location>
        <begin position="414"/>
        <end position="460"/>
    </location>
</feature>
<feature type="region of interest" description="Disordered" evidence="9">
    <location>
        <begin position="536"/>
        <end position="558"/>
    </location>
</feature>
<dbReference type="GO" id="GO:0003700">
    <property type="term" value="F:DNA-binding transcription factor activity"/>
    <property type="evidence" value="ECO:0007669"/>
    <property type="project" value="InterPro"/>
</dbReference>
<feature type="compositionally biased region" description="Basic and acidic residues" evidence="9">
    <location>
        <begin position="441"/>
        <end position="454"/>
    </location>
</feature>
<dbReference type="FunFam" id="1.10.10.10:FF:000027">
    <property type="entry name" value="Heat shock transcription factor 1"/>
    <property type="match status" value="1"/>
</dbReference>
<dbReference type="InterPro" id="IPR036388">
    <property type="entry name" value="WH-like_DNA-bd_sf"/>
</dbReference>
<evidence type="ECO:0000256" key="7">
    <source>
        <dbReference type="ARBA" id="ARBA00062171"/>
    </source>
</evidence>
<dbReference type="GO" id="GO:0005634">
    <property type="term" value="C:nucleus"/>
    <property type="evidence" value="ECO:0007669"/>
    <property type="project" value="UniProtKB-SubCell"/>
</dbReference>
<feature type="compositionally biased region" description="Polar residues" evidence="9">
    <location>
        <begin position="286"/>
        <end position="300"/>
    </location>
</feature>
<reference evidence="11" key="1">
    <citation type="submission" date="2018-04" db="EMBL/GenBank/DDBJ databases">
        <title>Whole genome sequencing of Hypsizygus marmoreus.</title>
        <authorList>
            <person name="Choi I.-G."/>
            <person name="Min B."/>
            <person name="Kim J.-G."/>
            <person name="Kim S."/>
            <person name="Oh Y.-L."/>
            <person name="Kong W.-S."/>
            <person name="Park H."/>
            <person name="Jeong J."/>
            <person name="Song E.-S."/>
        </authorList>
    </citation>
    <scope>NUCLEOTIDE SEQUENCE [LARGE SCALE GENOMIC DNA]</scope>
    <source>
        <strain evidence="11">51987-8</strain>
    </source>
</reference>
<feature type="compositionally biased region" description="Pro residues" evidence="9">
    <location>
        <begin position="622"/>
        <end position="632"/>
    </location>
</feature>
<dbReference type="PROSITE" id="PS00434">
    <property type="entry name" value="HSF_DOMAIN"/>
    <property type="match status" value="1"/>
</dbReference>
<dbReference type="InParanoid" id="A0A369JTL2"/>
<dbReference type="OrthoDB" id="60033at2759"/>
<comment type="subunit">
    <text evidence="7">Homotrimer. Homotrimerization increases the affinity of HSF1 to DNA. Interacts with transcriptional coregulator SSA1 on chromatin.</text>
</comment>
<dbReference type="InterPro" id="IPR000232">
    <property type="entry name" value="HSF_DNA-bd"/>
</dbReference>
<dbReference type="GO" id="GO:0043565">
    <property type="term" value="F:sequence-specific DNA binding"/>
    <property type="evidence" value="ECO:0007669"/>
    <property type="project" value="InterPro"/>
</dbReference>
<evidence type="ECO:0000256" key="1">
    <source>
        <dbReference type="ARBA" id="ARBA00004123"/>
    </source>
</evidence>
<name>A0A369JTL2_HYPMA</name>
<feature type="region of interest" description="Disordered" evidence="9">
    <location>
        <begin position="134"/>
        <end position="162"/>
    </location>
</feature>
<protein>
    <submittedName>
        <fullName evidence="11">Heat shock factor protein</fullName>
    </submittedName>
</protein>
<comment type="similarity">
    <text evidence="2 8">Belongs to the HSF family.</text>
</comment>
<evidence type="ECO:0000256" key="9">
    <source>
        <dbReference type="SAM" id="MobiDB-lite"/>
    </source>
</evidence>
<dbReference type="AlphaFoldDB" id="A0A369JTL2"/>
<dbReference type="Gene3D" id="1.10.10.10">
    <property type="entry name" value="Winged helix-like DNA-binding domain superfamily/Winged helix DNA-binding domain"/>
    <property type="match status" value="1"/>
</dbReference>
<evidence type="ECO:0000256" key="8">
    <source>
        <dbReference type="RuleBase" id="RU004020"/>
    </source>
</evidence>
<gene>
    <name evidence="11" type="primary">hsf1</name>
    <name evidence="11" type="ORF">Hypma_009799</name>
</gene>
<feature type="region of interest" description="Disordered" evidence="9">
    <location>
        <begin position="594"/>
        <end position="652"/>
    </location>
</feature>
<dbReference type="STRING" id="39966.A0A369JTL2"/>
<proteinExistence type="inferred from homology"/>
<dbReference type="Proteomes" id="UP000076154">
    <property type="component" value="Unassembled WGS sequence"/>
</dbReference>
<comment type="caution">
    <text evidence="11">The sequence shown here is derived from an EMBL/GenBank/DDBJ whole genome shotgun (WGS) entry which is preliminary data.</text>
</comment>
<evidence type="ECO:0000256" key="2">
    <source>
        <dbReference type="ARBA" id="ARBA00006403"/>
    </source>
</evidence>